<organism evidence="2 3">
    <name type="scientific">Autumnicola musiva</name>
    <dbReference type="NCBI Taxonomy" id="3075589"/>
    <lineage>
        <taxon>Bacteria</taxon>
        <taxon>Pseudomonadati</taxon>
        <taxon>Bacteroidota</taxon>
        <taxon>Flavobacteriia</taxon>
        <taxon>Flavobacteriales</taxon>
        <taxon>Flavobacteriaceae</taxon>
        <taxon>Autumnicola</taxon>
    </lineage>
</organism>
<evidence type="ECO:0000313" key="2">
    <source>
        <dbReference type="EMBL" id="MDT0676296.1"/>
    </source>
</evidence>
<accession>A0ABU3D4H3</accession>
<feature type="chain" id="PRO_5045174862" description="Lipocalin-like domain-containing protein" evidence="1">
    <location>
        <begin position="25"/>
        <end position="132"/>
    </location>
</feature>
<dbReference type="RefSeq" id="WP_311502632.1">
    <property type="nucleotide sequence ID" value="NZ_JAVRHK010000003.1"/>
</dbReference>
<dbReference type="EMBL" id="JAVRHK010000003">
    <property type="protein sequence ID" value="MDT0676296.1"/>
    <property type="molecule type" value="Genomic_DNA"/>
</dbReference>
<protein>
    <recommendedName>
        <fullName evidence="4">Lipocalin-like domain-containing protein</fullName>
    </recommendedName>
</protein>
<sequence>MKKVLFIGVFCSLLIISCSPNVVGTWNIDRYEVDNQKGQNFTTRNAGKLVINKNGTGEKNVEYNMFQSEFSDVQDFKWIMQGDDLMTITSKNPTEDSEFDKTWIMVTNKKKEQLWKSTDGKNSVQILKLSKD</sequence>
<dbReference type="Proteomes" id="UP001262582">
    <property type="component" value="Unassembled WGS sequence"/>
</dbReference>
<keyword evidence="1" id="KW-0732">Signal</keyword>
<evidence type="ECO:0008006" key="4">
    <source>
        <dbReference type="Google" id="ProtNLM"/>
    </source>
</evidence>
<proteinExistence type="predicted"/>
<reference evidence="2 3" key="1">
    <citation type="submission" date="2023-09" db="EMBL/GenBank/DDBJ databases">
        <authorList>
            <person name="Rey-Velasco X."/>
        </authorList>
    </citation>
    <scope>NUCLEOTIDE SEQUENCE [LARGE SCALE GENOMIC DNA]</scope>
    <source>
        <strain evidence="2 3">F117</strain>
    </source>
</reference>
<evidence type="ECO:0000256" key="1">
    <source>
        <dbReference type="SAM" id="SignalP"/>
    </source>
</evidence>
<dbReference type="PROSITE" id="PS51257">
    <property type="entry name" value="PROKAR_LIPOPROTEIN"/>
    <property type="match status" value="1"/>
</dbReference>
<name>A0ABU3D4H3_9FLAO</name>
<keyword evidence="3" id="KW-1185">Reference proteome</keyword>
<evidence type="ECO:0000313" key="3">
    <source>
        <dbReference type="Proteomes" id="UP001262582"/>
    </source>
</evidence>
<feature type="signal peptide" evidence="1">
    <location>
        <begin position="1"/>
        <end position="24"/>
    </location>
</feature>
<comment type="caution">
    <text evidence="2">The sequence shown here is derived from an EMBL/GenBank/DDBJ whole genome shotgun (WGS) entry which is preliminary data.</text>
</comment>
<gene>
    <name evidence="2" type="ORF">RM539_06840</name>
</gene>